<dbReference type="PANTHER" id="PTHR11941:SF54">
    <property type="entry name" value="ENOYL-COA HYDRATASE, MITOCHONDRIAL"/>
    <property type="match status" value="1"/>
</dbReference>
<proteinExistence type="inferred from homology"/>
<dbReference type="Pfam" id="PF00378">
    <property type="entry name" value="ECH_1"/>
    <property type="match status" value="1"/>
</dbReference>
<accession>A0A2N5X553</accession>
<dbReference type="Proteomes" id="UP000235005">
    <property type="component" value="Unassembled WGS sequence"/>
</dbReference>
<evidence type="ECO:0000313" key="6">
    <source>
        <dbReference type="Proteomes" id="UP000235005"/>
    </source>
</evidence>
<dbReference type="OrthoDB" id="9775794at2"/>
<dbReference type="GO" id="GO:0006635">
    <property type="term" value="P:fatty acid beta-oxidation"/>
    <property type="evidence" value="ECO:0007669"/>
    <property type="project" value="TreeGrafter"/>
</dbReference>
<evidence type="ECO:0000256" key="1">
    <source>
        <dbReference type="ARBA" id="ARBA00005254"/>
    </source>
</evidence>
<dbReference type="PANTHER" id="PTHR11941">
    <property type="entry name" value="ENOYL-COA HYDRATASE-RELATED"/>
    <property type="match status" value="1"/>
</dbReference>
<reference evidence="5 6" key="1">
    <citation type="submission" date="2018-01" db="EMBL/GenBank/DDBJ databases">
        <title>The draft genome sequence of Halioglobus lutimaris HF004.</title>
        <authorList>
            <person name="Du Z.-J."/>
            <person name="Shi M.-J."/>
        </authorList>
    </citation>
    <scope>NUCLEOTIDE SEQUENCE [LARGE SCALE GENOMIC DNA]</scope>
    <source>
        <strain evidence="5 6">HF004</strain>
    </source>
</reference>
<dbReference type="InterPro" id="IPR014748">
    <property type="entry name" value="Enoyl-CoA_hydra_C"/>
</dbReference>
<dbReference type="GO" id="GO:0004300">
    <property type="term" value="F:enoyl-CoA hydratase activity"/>
    <property type="evidence" value="ECO:0007669"/>
    <property type="project" value="UniProtKB-EC"/>
</dbReference>
<name>A0A2N5X553_9GAMM</name>
<dbReference type="RefSeq" id="WP_101517597.1">
    <property type="nucleotide sequence ID" value="NZ_PKUS01000005.1"/>
</dbReference>
<dbReference type="EC" id="4.2.1.17" evidence="5"/>
<dbReference type="InterPro" id="IPR029045">
    <property type="entry name" value="ClpP/crotonase-like_dom_sf"/>
</dbReference>
<keyword evidence="6" id="KW-1185">Reference proteome</keyword>
<comment type="similarity">
    <text evidence="1 3">Belongs to the enoyl-CoA hydratase/isomerase family.</text>
</comment>
<dbReference type="FunFam" id="1.10.12.10:FF:000001">
    <property type="entry name" value="Probable enoyl-CoA hydratase, mitochondrial"/>
    <property type="match status" value="1"/>
</dbReference>
<protein>
    <submittedName>
        <fullName evidence="5">Enoyl-CoA hydratase</fullName>
        <ecNumber evidence="5">4.2.1.17</ecNumber>
    </submittedName>
</protein>
<dbReference type="InterPro" id="IPR001753">
    <property type="entry name" value="Enoyl-CoA_hydra/iso"/>
</dbReference>
<evidence type="ECO:0000256" key="3">
    <source>
        <dbReference type="RuleBase" id="RU003707"/>
    </source>
</evidence>
<evidence type="ECO:0000256" key="4">
    <source>
        <dbReference type="SAM" id="MobiDB-lite"/>
    </source>
</evidence>
<dbReference type="Gene3D" id="3.90.226.10">
    <property type="entry name" value="2-enoyl-CoA Hydratase, Chain A, domain 1"/>
    <property type="match status" value="1"/>
</dbReference>
<dbReference type="AlphaFoldDB" id="A0A2N5X553"/>
<dbReference type="Gene3D" id="1.10.12.10">
    <property type="entry name" value="Lyase 2-enoyl-coa Hydratase, Chain A, domain 2"/>
    <property type="match status" value="1"/>
</dbReference>
<evidence type="ECO:0000313" key="5">
    <source>
        <dbReference type="EMBL" id="PLW69611.1"/>
    </source>
</evidence>
<dbReference type="CDD" id="cd06558">
    <property type="entry name" value="crotonase-like"/>
    <property type="match status" value="1"/>
</dbReference>
<organism evidence="5 6">
    <name type="scientific">Pseudohalioglobus lutimaris</name>
    <dbReference type="NCBI Taxonomy" id="1737061"/>
    <lineage>
        <taxon>Bacteria</taxon>
        <taxon>Pseudomonadati</taxon>
        <taxon>Pseudomonadota</taxon>
        <taxon>Gammaproteobacteria</taxon>
        <taxon>Cellvibrionales</taxon>
        <taxon>Halieaceae</taxon>
        <taxon>Pseudohalioglobus</taxon>
    </lineage>
</organism>
<dbReference type="EMBL" id="PKUS01000005">
    <property type="protein sequence ID" value="PLW69611.1"/>
    <property type="molecule type" value="Genomic_DNA"/>
</dbReference>
<dbReference type="InterPro" id="IPR018376">
    <property type="entry name" value="Enoyl-CoA_hyd/isom_CS"/>
</dbReference>
<dbReference type="FunFam" id="3.90.226.10:FF:000009">
    <property type="entry name" value="Carnitinyl-CoA dehydratase"/>
    <property type="match status" value="1"/>
</dbReference>
<comment type="caution">
    <text evidence="5">The sequence shown here is derived from an EMBL/GenBank/DDBJ whole genome shotgun (WGS) entry which is preliminary data.</text>
</comment>
<feature type="region of interest" description="Disordered" evidence="4">
    <location>
        <begin position="259"/>
        <end position="282"/>
    </location>
</feature>
<gene>
    <name evidence="5" type="ORF">C0039_06260</name>
</gene>
<dbReference type="PROSITE" id="PS00166">
    <property type="entry name" value="ENOYL_COA_HYDRATASE"/>
    <property type="match status" value="1"/>
</dbReference>
<sequence>MSDFKYMKTERKGSIGVVTFNRPEALNALNEKVAMEVTDALMEFDADDSIGCMVLAGGEKAFCAGADLKWIASQDFESAYLTDLAAYMDKVAELRKPVIAAVSGFAFGGGTEISLMCDIIIADTTARFGLPEVTLGVIPGAGGPARLTRAVGKAKAMYYILTGKPFNAEEAERMGLITKVVEDGKLMEEVMALATVIANNPRLAVLAGKEAVNQQAETPLIPGLKLERRLFHALYSTPDQKEGMAAFAEKRTPNFKQYRNQGDWTHERHPQGNAYDSGGDDS</sequence>
<keyword evidence="2 5" id="KW-0456">Lyase</keyword>
<dbReference type="SUPFAM" id="SSF52096">
    <property type="entry name" value="ClpP/crotonase"/>
    <property type="match status" value="1"/>
</dbReference>
<evidence type="ECO:0000256" key="2">
    <source>
        <dbReference type="ARBA" id="ARBA00023239"/>
    </source>
</evidence>